<evidence type="ECO:0000313" key="3">
    <source>
        <dbReference type="Proteomes" id="UP001151582"/>
    </source>
</evidence>
<protein>
    <submittedName>
        <fullName evidence="2">Uncharacterized protein</fullName>
    </submittedName>
</protein>
<comment type="caution">
    <text evidence="2">The sequence shown here is derived from an EMBL/GenBank/DDBJ whole genome shotgun (WGS) entry which is preliminary data.</text>
</comment>
<sequence>MAFFALWIIGAAVCLHDNAISMWGHASGLTGNPAQPKSLPVLPHTVVQINRRVLLTPSYPSFPEMWSSLSENGSSTWSSSDERGENRSQSSASSFSCIDNDMILSLGILYDTQQLLGVLAKLMELWLTMGCENETVQRLILDHLHNLKGYLVRRDAGPSAKAKLVVAQKYMQLLQASTAAYGGVGEEFVLDIIGVLDLLKARELTTVAVSTIHDFFQNLMRAEARLPEPNTKVTILRELLNQSDSSLGSLNEVALYILADFLVSCSVEDGIRRLVTFLEQHEHALQPDFANVEHLYSQVPKH</sequence>
<accession>A0A9W8BAK5</accession>
<dbReference type="EMBL" id="JANBQB010000074">
    <property type="protein sequence ID" value="KAJ1983012.1"/>
    <property type="molecule type" value="Genomic_DNA"/>
</dbReference>
<evidence type="ECO:0000313" key="2">
    <source>
        <dbReference type="EMBL" id="KAJ1983012.1"/>
    </source>
</evidence>
<name>A0A9W8BAK5_9FUNG</name>
<dbReference type="AlphaFoldDB" id="A0A9W8BAK5"/>
<reference evidence="2" key="1">
    <citation type="submission" date="2022-07" db="EMBL/GenBank/DDBJ databases">
        <title>Phylogenomic reconstructions and comparative analyses of Kickxellomycotina fungi.</title>
        <authorList>
            <person name="Reynolds N.K."/>
            <person name="Stajich J.E."/>
            <person name="Barry K."/>
            <person name="Grigoriev I.V."/>
            <person name="Crous P."/>
            <person name="Smith M.E."/>
        </authorList>
    </citation>
    <scope>NUCLEOTIDE SEQUENCE</scope>
    <source>
        <strain evidence="2">RSA 567</strain>
    </source>
</reference>
<keyword evidence="3" id="KW-1185">Reference proteome</keyword>
<proteinExistence type="predicted"/>
<gene>
    <name evidence="2" type="ORF">H4R34_001522</name>
</gene>
<organism evidence="2 3">
    <name type="scientific">Dimargaris verticillata</name>
    <dbReference type="NCBI Taxonomy" id="2761393"/>
    <lineage>
        <taxon>Eukaryota</taxon>
        <taxon>Fungi</taxon>
        <taxon>Fungi incertae sedis</taxon>
        <taxon>Zoopagomycota</taxon>
        <taxon>Kickxellomycotina</taxon>
        <taxon>Dimargaritomycetes</taxon>
        <taxon>Dimargaritales</taxon>
        <taxon>Dimargaritaceae</taxon>
        <taxon>Dimargaris</taxon>
    </lineage>
</organism>
<feature type="region of interest" description="Disordered" evidence="1">
    <location>
        <begin position="73"/>
        <end position="93"/>
    </location>
</feature>
<evidence type="ECO:0000256" key="1">
    <source>
        <dbReference type="SAM" id="MobiDB-lite"/>
    </source>
</evidence>
<dbReference type="Proteomes" id="UP001151582">
    <property type="component" value="Unassembled WGS sequence"/>
</dbReference>